<keyword evidence="1" id="KW-0472">Membrane</keyword>
<accession>A0ABT1ZF35</accession>
<dbReference type="EMBL" id="JANTHX010000005">
    <property type="protein sequence ID" value="MCS0499294.1"/>
    <property type="molecule type" value="Genomic_DNA"/>
</dbReference>
<evidence type="ECO:0008006" key="4">
    <source>
        <dbReference type="Google" id="ProtNLM"/>
    </source>
</evidence>
<name>A0ABT1ZF35_9MICO</name>
<dbReference type="RefSeq" id="WP_258798313.1">
    <property type="nucleotide sequence ID" value="NZ_JANTHX010000005.1"/>
</dbReference>
<sequence length="114" mass="11888">MIVLPAITIMTLIYLVATVVALIDGIIRARGRGNTVLAVIEIVVAALMILALFVAIPFGAITLGIALLVVLILQLVLRGSVRRGGGVSLTVIALIATAVWLVLAFGWVHIPGVN</sequence>
<organism evidence="2 3">
    <name type="scientific">Protaetiibacter mangrovi</name>
    <dbReference type="NCBI Taxonomy" id="2970926"/>
    <lineage>
        <taxon>Bacteria</taxon>
        <taxon>Bacillati</taxon>
        <taxon>Actinomycetota</taxon>
        <taxon>Actinomycetes</taxon>
        <taxon>Micrococcales</taxon>
        <taxon>Microbacteriaceae</taxon>
        <taxon>Protaetiibacter</taxon>
    </lineage>
</organism>
<keyword evidence="1" id="KW-1133">Transmembrane helix</keyword>
<feature type="transmembrane region" description="Helical" evidence="1">
    <location>
        <begin position="6"/>
        <end position="23"/>
    </location>
</feature>
<protein>
    <recommendedName>
        <fullName evidence="4">Phage holin family protein</fullName>
    </recommendedName>
</protein>
<evidence type="ECO:0000256" key="1">
    <source>
        <dbReference type="SAM" id="Phobius"/>
    </source>
</evidence>
<evidence type="ECO:0000313" key="2">
    <source>
        <dbReference type="EMBL" id="MCS0499294.1"/>
    </source>
</evidence>
<dbReference type="Proteomes" id="UP001205337">
    <property type="component" value="Unassembled WGS sequence"/>
</dbReference>
<gene>
    <name evidence="2" type="ORF">NUH29_06990</name>
</gene>
<feature type="transmembrane region" description="Helical" evidence="1">
    <location>
        <begin position="35"/>
        <end position="54"/>
    </location>
</feature>
<feature type="transmembrane region" description="Helical" evidence="1">
    <location>
        <begin position="89"/>
        <end position="110"/>
    </location>
</feature>
<feature type="transmembrane region" description="Helical" evidence="1">
    <location>
        <begin position="60"/>
        <end position="77"/>
    </location>
</feature>
<keyword evidence="1" id="KW-0812">Transmembrane</keyword>
<proteinExistence type="predicted"/>
<evidence type="ECO:0000313" key="3">
    <source>
        <dbReference type="Proteomes" id="UP001205337"/>
    </source>
</evidence>
<keyword evidence="3" id="KW-1185">Reference proteome</keyword>
<reference evidence="2 3" key="1">
    <citation type="submission" date="2022-08" db="EMBL/GenBank/DDBJ databases">
        <authorList>
            <person name="Li F."/>
        </authorList>
    </citation>
    <scope>NUCLEOTIDE SEQUENCE [LARGE SCALE GENOMIC DNA]</scope>
    <source>
        <strain evidence="2 3">10F1B-8-1</strain>
    </source>
</reference>
<comment type="caution">
    <text evidence="2">The sequence shown here is derived from an EMBL/GenBank/DDBJ whole genome shotgun (WGS) entry which is preliminary data.</text>
</comment>